<dbReference type="AlphaFoldDB" id="A0A1D1V0T0"/>
<protein>
    <submittedName>
        <fullName evidence="1">Uncharacterized protein</fullName>
    </submittedName>
</protein>
<name>A0A1D1V0T0_RAMVA</name>
<evidence type="ECO:0000313" key="2">
    <source>
        <dbReference type="Proteomes" id="UP000186922"/>
    </source>
</evidence>
<accession>A0A1D1V0T0</accession>
<gene>
    <name evidence="1" type="primary">RvY_04409-1</name>
    <name evidence="1" type="synonym">RvY_04409.1</name>
    <name evidence="1" type="ORF">RvY_04409</name>
</gene>
<sequence length="119" mass="13364">MYKQKPNDNNAQTEAKPDVSVLNSTGPVGFPCIFGPSKRVVLRLSCFPTKWCTRSFSVWCNVVSSETKPKIRCGTDTSVFDLVFCAHRNQKVWFFRCGVVKPHHRQVWRGATVCLAIGG</sequence>
<evidence type="ECO:0000313" key="1">
    <source>
        <dbReference type="EMBL" id="GAU92313.1"/>
    </source>
</evidence>
<keyword evidence="2" id="KW-1185">Reference proteome</keyword>
<dbReference type="EMBL" id="BDGG01000002">
    <property type="protein sequence ID" value="GAU92313.1"/>
    <property type="molecule type" value="Genomic_DNA"/>
</dbReference>
<proteinExistence type="predicted"/>
<organism evidence="1 2">
    <name type="scientific">Ramazzottius varieornatus</name>
    <name type="common">Water bear</name>
    <name type="synonym">Tardigrade</name>
    <dbReference type="NCBI Taxonomy" id="947166"/>
    <lineage>
        <taxon>Eukaryota</taxon>
        <taxon>Metazoa</taxon>
        <taxon>Ecdysozoa</taxon>
        <taxon>Tardigrada</taxon>
        <taxon>Eutardigrada</taxon>
        <taxon>Parachela</taxon>
        <taxon>Hypsibioidea</taxon>
        <taxon>Ramazzottiidae</taxon>
        <taxon>Ramazzottius</taxon>
    </lineage>
</organism>
<reference evidence="1 2" key="1">
    <citation type="journal article" date="2016" name="Nat. Commun.">
        <title>Extremotolerant tardigrade genome and improved radiotolerance of human cultured cells by tardigrade-unique protein.</title>
        <authorList>
            <person name="Hashimoto T."/>
            <person name="Horikawa D.D."/>
            <person name="Saito Y."/>
            <person name="Kuwahara H."/>
            <person name="Kozuka-Hata H."/>
            <person name="Shin-I T."/>
            <person name="Minakuchi Y."/>
            <person name="Ohishi K."/>
            <person name="Motoyama A."/>
            <person name="Aizu T."/>
            <person name="Enomoto A."/>
            <person name="Kondo K."/>
            <person name="Tanaka S."/>
            <person name="Hara Y."/>
            <person name="Koshikawa S."/>
            <person name="Sagara H."/>
            <person name="Miura T."/>
            <person name="Yokobori S."/>
            <person name="Miyagawa K."/>
            <person name="Suzuki Y."/>
            <person name="Kubo T."/>
            <person name="Oyama M."/>
            <person name="Kohara Y."/>
            <person name="Fujiyama A."/>
            <person name="Arakawa K."/>
            <person name="Katayama T."/>
            <person name="Toyoda A."/>
            <person name="Kunieda T."/>
        </authorList>
    </citation>
    <scope>NUCLEOTIDE SEQUENCE [LARGE SCALE GENOMIC DNA]</scope>
    <source>
        <strain evidence="1 2">YOKOZUNA-1</strain>
    </source>
</reference>
<dbReference type="Proteomes" id="UP000186922">
    <property type="component" value="Unassembled WGS sequence"/>
</dbReference>
<comment type="caution">
    <text evidence="1">The sequence shown here is derived from an EMBL/GenBank/DDBJ whole genome shotgun (WGS) entry which is preliminary data.</text>
</comment>